<dbReference type="InterPro" id="IPR000192">
    <property type="entry name" value="Aminotrans_V_dom"/>
</dbReference>
<proteinExistence type="predicted"/>
<dbReference type="OMA" id="EFAHHDG"/>
<keyword evidence="4" id="KW-1185">Reference proteome</keyword>
<evidence type="ECO:0000313" key="4">
    <source>
        <dbReference type="Proteomes" id="UP000070544"/>
    </source>
</evidence>
<dbReference type="PANTHER" id="PTHR43092">
    <property type="entry name" value="L-CYSTEINE DESULFHYDRASE"/>
    <property type="match status" value="1"/>
</dbReference>
<evidence type="ECO:0000259" key="2">
    <source>
        <dbReference type="Pfam" id="PF00266"/>
    </source>
</evidence>
<evidence type="ECO:0000256" key="1">
    <source>
        <dbReference type="ARBA" id="ARBA00022898"/>
    </source>
</evidence>
<dbReference type="InterPro" id="IPR015424">
    <property type="entry name" value="PyrdxlP-dep_Trfase"/>
</dbReference>
<organism evidence="3 4">
    <name type="scientific">Gonapodya prolifera (strain JEL478)</name>
    <name type="common">Monoblepharis prolifera</name>
    <dbReference type="NCBI Taxonomy" id="1344416"/>
    <lineage>
        <taxon>Eukaryota</taxon>
        <taxon>Fungi</taxon>
        <taxon>Fungi incertae sedis</taxon>
        <taxon>Chytridiomycota</taxon>
        <taxon>Chytridiomycota incertae sedis</taxon>
        <taxon>Monoblepharidomycetes</taxon>
        <taxon>Monoblepharidales</taxon>
        <taxon>Gonapodyaceae</taxon>
        <taxon>Gonapodya</taxon>
    </lineage>
</organism>
<keyword evidence="1" id="KW-0663">Pyridoxal phosphate</keyword>
<dbReference type="Gene3D" id="3.90.1150.10">
    <property type="entry name" value="Aspartate Aminotransferase, domain 1"/>
    <property type="match status" value="1"/>
</dbReference>
<dbReference type="GO" id="GO:0016740">
    <property type="term" value="F:transferase activity"/>
    <property type="evidence" value="ECO:0007669"/>
    <property type="project" value="UniProtKB-KW"/>
</dbReference>
<dbReference type="EMBL" id="KQ965763">
    <property type="protein sequence ID" value="KXS15260.1"/>
    <property type="molecule type" value="Genomic_DNA"/>
</dbReference>
<dbReference type="InterPro" id="IPR015422">
    <property type="entry name" value="PyrdxlP-dep_Trfase_small"/>
</dbReference>
<dbReference type="Proteomes" id="UP000070544">
    <property type="component" value="Unassembled WGS sequence"/>
</dbReference>
<dbReference type="AlphaFoldDB" id="A0A139AET2"/>
<sequence length="464" mass="51226">MSQSSPQPVFGRPLLHKDFPHLRSDNGFAHLNNGSFGSSPLSVVEYADQLRREWYSNPDEFWYERTQPLLVESRNAVAKLIRAPSDAVAFIDNATTGAAIVAHRVMWDFVEGKCQKGDLVIHQSSTYASVKYALDAHCTRAGATSVSIPLPFPAVSPSETVATWSLHLRATIRAHPGRGVRLVVLDHIASENGVKYDVGALARETRRVCEEEGVGERMEVFVDGAHGPGQAEVDVGKWDVDYYTGNMHQWCFTPTSCAVFYARPTPSSPHLPAPLKSLTHPITSHNSKLGFVEECAMQATRDYSAWFAVTRAIAYLDSLGGPARVAKYLNETVWEGANLCAKRWGTRVGMPREAAAGMVMVELPREILEGLLDKATVVYGQGGGPLRALLRREYGVETQTPYVRVEGDIIDGSTVEKRVAWLRLAAPVWVGKDSFERVAVAVEDIVKRLRKGETFAKYYTVSHL</sequence>
<reference evidence="3 4" key="1">
    <citation type="journal article" date="2015" name="Genome Biol. Evol.">
        <title>Phylogenomic analyses indicate that early fungi evolved digesting cell walls of algal ancestors of land plants.</title>
        <authorList>
            <person name="Chang Y."/>
            <person name="Wang S."/>
            <person name="Sekimoto S."/>
            <person name="Aerts A.L."/>
            <person name="Choi C."/>
            <person name="Clum A."/>
            <person name="LaButti K.M."/>
            <person name="Lindquist E.A."/>
            <person name="Yee Ngan C."/>
            <person name="Ohm R.A."/>
            <person name="Salamov A.A."/>
            <person name="Grigoriev I.V."/>
            <person name="Spatafora J.W."/>
            <person name="Berbee M.L."/>
        </authorList>
    </citation>
    <scope>NUCLEOTIDE SEQUENCE [LARGE SCALE GENOMIC DNA]</scope>
    <source>
        <strain evidence="3 4">JEL478</strain>
    </source>
</reference>
<dbReference type="SUPFAM" id="SSF53383">
    <property type="entry name" value="PLP-dependent transferases"/>
    <property type="match status" value="1"/>
</dbReference>
<dbReference type="Gene3D" id="3.40.640.10">
    <property type="entry name" value="Type I PLP-dependent aspartate aminotransferase-like (Major domain)"/>
    <property type="match status" value="1"/>
</dbReference>
<protein>
    <submittedName>
        <fullName evidence="3">PLP-dependent transferase</fullName>
    </submittedName>
</protein>
<dbReference type="Pfam" id="PF00266">
    <property type="entry name" value="Aminotran_5"/>
    <property type="match status" value="1"/>
</dbReference>
<gene>
    <name evidence="3" type="ORF">M427DRAFT_56888</name>
</gene>
<feature type="domain" description="Aminotransferase class V" evidence="2">
    <location>
        <begin position="40"/>
        <end position="331"/>
    </location>
</feature>
<dbReference type="OrthoDB" id="5978656at2759"/>
<dbReference type="PANTHER" id="PTHR43092:SF2">
    <property type="entry name" value="HERCYNYLCYSTEINE SULFOXIDE LYASE"/>
    <property type="match status" value="1"/>
</dbReference>
<name>A0A139AET2_GONPJ</name>
<keyword evidence="3" id="KW-0808">Transferase</keyword>
<accession>A0A139AET2</accession>
<dbReference type="InterPro" id="IPR015421">
    <property type="entry name" value="PyrdxlP-dep_Trfase_major"/>
</dbReference>
<dbReference type="STRING" id="1344416.A0A139AET2"/>
<evidence type="ECO:0000313" key="3">
    <source>
        <dbReference type="EMBL" id="KXS15260.1"/>
    </source>
</evidence>